<gene>
    <name evidence="2" type="ORF">ACFFRH_16540</name>
</gene>
<keyword evidence="1" id="KW-0472">Membrane</keyword>
<sequence length="80" mass="8632">MDEKTGTHDHPRSALNLRLLLATFGLVVCTALAVLSAWAGITALAVSMAVLAAVAVVDLVVIGIRIARRRRRGERHTLFE</sequence>
<organism evidence="2 3">
    <name type="scientific">Streptosporangium vulgare</name>
    <dbReference type="NCBI Taxonomy" id="46190"/>
    <lineage>
        <taxon>Bacteria</taxon>
        <taxon>Bacillati</taxon>
        <taxon>Actinomycetota</taxon>
        <taxon>Actinomycetes</taxon>
        <taxon>Streptosporangiales</taxon>
        <taxon>Streptosporangiaceae</taxon>
        <taxon>Streptosporangium</taxon>
    </lineage>
</organism>
<dbReference type="Proteomes" id="UP001589610">
    <property type="component" value="Unassembled WGS sequence"/>
</dbReference>
<keyword evidence="1" id="KW-1133">Transmembrane helix</keyword>
<feature type="transmembrane region" description="Helical" evidence="1">
    <location>
        <begin position="45"/>
        <end position="67"/>
    </location>
</feature>
<protein>
    <submittedName>
        <fullName evidence="2">DUF6343 family protein</fullName>
    </submittedName>
</protein>
<evidence type="ECO:0000313" key="2">
    <source>
        <dbReference type="EMBL" id="MFB9677086.1"/>
    </source>
</evidence>
<comment type="caution">
    <text evidence="2">The sequence shown here is derived from an EMBL/GenBank/DDBJ whole genome shotgun (WGS) entry which is preliminary data.</text>
</comment>
<evidence type="ECO:0000313" key="3">
    <source>
        <dbReference type="Proteomes" id="UP001589610"/>
    </source>
</evidence>
<dbReference type="RefSeq" id="WP_344749564.1">
    <property type="nucleotide sequence ID" value="NZ_BAAAWW010000199.1"/>
</dbReference>
<feature type="transmembrane region" description="Helical" evidence="1">
    <location>
        <begin position="20"/>
        <end position="39"/>
    </location>
</feature>
<dbReference type="Pfam" id="PF19870">
    <property type="entry name" value="DUF6343"/>
    <property type="match status" value="1"/>
</dbReference>
<keyword evidence="3" id="KW-1185">Reference proteome</keyword>
<evidence type="ECO:0000256" key="1">
    <source>
        <dbReference type="SAM" id="Phobius"/>
    </source>
</evidence>
<name>A0ABV5TFK2_9ACTN</name>
<dbReference type="EMBL" id="JBHMBS010000007">
    <property type="protein sequence ID" value="MFB9677086.1"/>
    <property type="molecule type" value="Genomic_DNA"/>
</dbReference>
<dbReference type="InterPro" id="IPR045924">
    <property type="entry name" value="DUF6343"/>
</dbReference>
<accession>A0ABV5TFK2</accession>
<proteinExistence type="predicted"/>
<keyword evidence="1" id="KW-0812">Transmembrane</keyword>
<reference evidence="2 3" key="1">
    <citation type="submission" date="2024-09" db="EMBL/GenBank/DDBJ databases">
        <authorList>
            <person name="Sun Q."/>
            <person name="Mori K."/>
        </authorList>
    </citation>
    <scope>NUCLEOTIDE SEQUENCE [LARGE SCALE GENOMIC DNA]</scope>
    <source>
        <strain evidence="2 3">JCM 3028</strain>
    </source>
</reference>